<protein>
    <submittedName>
        <fullName evidence="2">Uncharacterized protein</fullName>
    </submittedName>
</protein>
<dbReference type="EMBL" id="JAFMPM010000006">
    <property type="protein sequence ID" value="MBO0613104.1"/>
    <property type="molecule type" value="Genomic_DNA"/>
</dbReference>
<proteinExistence type="predicted"/>
<evidence type="ECO:0000313" key="2">
    <source>
        <dbReference type="EMBL" id="QTX11453.1"/>
    </source>
</evidence>
<dbReference type="EMBL" id="CP072748">
    <property type="protein sequence ID" value="QTX11453.1"/>
    <property type="molecule type" value="Genomic_DNA"/>
</dbReference>
<organism evidence="2">
    <name type="scientific">Thiothrix fructosivorans</name>
    <dbReference type="NCBI Taxonomy" id="111770"/>
    <lineage>
        <taxon>Bacteria</taxon>
        <taxon>Pseudomonadati</taxon>
        <taxon>Pseudomonadota</taxon>
        <taxon>Gammaproteobacteria</taxon>
        <taxon>Thiotrichales</taxon>
        <taxon>Thiotrichaceae</taxon>
        <taxon>Thiothrix</taxon>
    </lineage>
</organism>
<accession>A0A8B0SH55</accession>
<evidence type="ECO:0000313" key="1">
    <source>
        <dbReference type="EMBL" id="MBO0613104.1"/>
    </source>
</evidence>
<dbReference type="Proteomes" id="UP000664466">
    <property type="component" value="Unassembled WGS sequence"/>
</dbReference>
<gene>
    <name evidence="2" type="ORF">J1836_003605</name>
    <name evidence="1" type="ORF">J1836_09220</name>
</gene>
<sequence length="1388" mass="151892">MAIKKPAKLTVTLNADTGSSKKDKITYDATVKLSKLDASNTLEWFDSTTETWESVDTLLLSSVDANKKTALLNIADLLGEDFANQTLEFRQVNTTGTASDATSLTFTYDTTAPELIEIIPPDVDTLLNKGTSVVRITSNEKLTGLDAKDFSLSSTLASIKSVKETKISDEEWAYNVTISAASKGNGDVSLMFASTAAATDIAGNAIDFSAFIETPLANFWIGNDSLLVSLVEDTGPSFVKKANKDGITHNGEIKLDAIKPDALVEFRIKAGSASIPDGLDEWLTIDDLSMDGSSATVDLAYLYELAGLSLDDMPMGGWKDTFEFHQVNVETDKASMISTLAFTYDVIAPTITDSMTDADTLLNGKTTVVHLYSDEQLQGIDKADFAFSDTTLASIKSVSKGKFDTTTEQWVYDVTVLASKGSVSGATTLKLADNASITDLAGNAADASNFSEGLADFWIGKYDDKLSVSLVEDTSSSAVNSNKDGITYNGMIKLNGIKSDTVIEFRIKPDSASLPDGSGDEWITIDLDETGISATLDSVYLYELAGVSLDEMPPTGWKDTFEFHQVNQTTGKMSEATPITFTYDSVAAYIDYIEMDSGDSLPNGETTIIHLYSSEKLQGLDKNDFTLSDPSLASIKSVTGALDNDLQQWVYDVAVSSTSEELGGITTLQLSENASVTDVAGNEFGFEGYDIPVGDVIMSFTATLDGDYGVSDQDNITDFAAFKFTGVIANTSIEFRLKEGSESSENGYGQDWSTIPNELLDYYSDDTDVYAYYWQLYDLIGVNYWDEVDGLEDIWEFRQVDADGQVLETAEPLTVTIDTWHPTLINSDVLEPIQNGQTRTIQFLTEEQIFGLTKDTIQINNSALASITDIQEYQLDDGQWAYDISVKATTNGQGELILSLPPTSHATDAAGNQATLMRDDYNYAIWVGENPDAPVASLVNDAGVKGDNITNNNQLRIYGITSTDTLEFRFKENSTIYPLLNEEERQDWRSVNDIRHISGNVALVESVMDRQGLEYWSNEYPAGFTQAYEFRKVDADGNISAVSDEFMFTFDRTAPEIDVIMDNPVIPNAGSAVVRLLSTERLINVDESAVWLDNPQDLASVVSVNEVSMTNGQWAYDITVQVGTNGNGIVRGGLLWSNNNGEVATDLAGNHPYTEFTLWAGSNPPDMTATLSYDSGESDSDNITRDVVFRLDAIDHSKTQEVRLKSGSEFAPNGTDWFSIPADFFIYNQGFSKSVAGSELYRLLNNNEYLNWETIPVDGLTDIWEFRQQGDNTTSSVTVMYDPIATQITELETSISTIARGETGLLQFTSNEQLVDLALNNFRIYDDQSDSAFVTDIQETQVSDNEWQYAVEVTATDSGDDELVNILFSHGDVAGNYVGQYFDIWISA</sequence>
<name>A0A8B0SH55_9GAMM</name>
<reference evidence="1 3" key="1">
    <citation type="submission" date="2021-03" db="EMBL/GenBank/DDBJ databases">
        <title>Draft genome and methylome analysis of Thiotrix fructosivoruns ATCC 49748.</title>
        <authorList>
            <person name="Fomenkov A."/>
            <person name="Grabovich M.Y."/>
            <person name="Roberts R.J."/>
        </authorList>
    </citation>
    <scope>NUCLEOTIDE SEQUENCE [LARGE SCALE GENOMIC DNA]</scope>
    <source>
        <strain evidence="1 3">ATCC 49748</strain>
    </source>
</reference>
<evidence type="ECO:0000313" key="3">
    <source>
        <dbReference type="Proteomes" id="UP000664466"/>
    </source>
</evidence>
<keyword evidence="3" id="KW-1185">Reference proteome</keyword>
<reference evidence="2" key="2">
    <citation type="submission" date="2021-04" db="EMBL/GenBank/DDBJ databases">
        <title>Complete Genome and methylome analysis of Thiothrix fructosivorans ATCC 49748.</title>
        <authorList>
            <person name="Fomenkov A."/>
            <person name="Sun L."/>
            <person name="Vincze T."/>
            <person name="Grabovich M.Y."/>
            <person name="Roberts R.J."/>
        </authorList>
    </citation>
    <scope>NUCLEOTIDE SEQUENCE</scope>
    <source>
        <strain evidence="2">ATCC 49748</strain>
    </source>
</reference>
<dbReference type="RefSeq" id="WP_207250834.1">
    <property type="nucleotide sequence ID" value="NZ_JAFMPM010000006.1"/>
</dbReference>